<dbReference type="PANTHER" id="PTHR14289">
    <property type="entry name" value="F-BOX ONLY PROTEIN 3"/>
    <property type="match status" value="1"/>
</dbReference>
<dbReference type="NCBIfam" id="NF003967">
    <property type="entry name" value="PRK05461.1"/>
    <property type="match status" value="1"/>
</dbReference>
<proteinExistence type="predicted"/>
<evidence type="ECO:0000313" key="2">
    <source>
        <dbReference type="EMBL" id="AYD48116.1"/>
    </source>
</evidence>
<dbReference type="InterPro" id="IPR036767">
    <property type="entry name" value="ApaG_sf"/>
</dbReference>
<dbReference type="OrthoDB" id="9795226at2"/>
<feature type="domain" description="ApaG" evidence="1">
    <location>
        <begin position="3"/>
        <end position="128"/>
    </location>
</feature>
<dbReference type="SUPFAM" id="SSF110069">
    <property type="entry name" value="ApaG-like"/>
    <property type="match status" value="1"/>
</dbReference>
<dbReference type="GO" id="GO:0070987">
    <property type="term" value="P:error-free translesion synthesis"/>
    <property type="evidence" value="ECO:0007669"/>
    <property type="project" value="TreeGrafter"/>
</dbReference>
<reference evidence="2 3" key="1">
    <citation type="submission" date="2018-09" db="EMBL/GenBank/DDBJ databases">
        <title>Arachidicoccus sp. nov., a bacterium isolated from soil.</title>
        <authorList>
            <person name="Weon H.-Y."/>
            <person name="Kwon S.-W."/>
            <person name="Lee S.A."/>
        </authorList>
    </citation>
    <scope>NUCLEOTIDE SEQUENCE [LARGE SCALE GENOMIC DNA]</scope>
    <source>
        <strain evidence="2 3">KIS59-12</strain>
    </source>
</reference>
<gene>
    <name evidence="2" type="primary">apaG</name>
    <name evidence="2" type="ORF">D6B99_11235</name>
</gene>
<dbReference type="Proteomes" id="UP000266118">
    <property type="component" value="Chromosome"/>
</dbReference>
<dbReference type="EMBL" id="CP032489">
    <property type="protein sequence ID" value="AYD48116.1"/>
    <property type="molecule type" value="Genomic_DNA"/>
</dbReference>
<keyword evidence="3" id="KW-1185">Reference proteome</keyword>
<dbReference type="Gene3D" id="2.60.40.1470">
    <property type="entry name" value="ApaG domain"/>
    <property type="match status" value="1"/>
</dbReference>
<dbReference type="PANTHER" id="PTHR14289:SF16">
    <property type="entry name" value="POLYMERASE DELTA-INTERACTING PROTEIN 2"/>
    <property type="match status" value="1"/>
</dbReference>
<dbReference type="PROSITE" id="PS51087">
    <property type="entry name" value="APAG"/>
    <property type="match status" value="1"/>
</dbReference>
<name>A0A386HRC5_9BACT</name>
<dbReference type="KEGG" id="ark:D6B99_11235"/>
<evidence type="ECO:0000313" key="3">
    <source>
        <dbReference type="Proteomes" id="UP000266118"/>
    </source>
</evidence>
<protein>
    <submittedName>
        <fullName evidence="2">Co2+/Mg2+ efflux protein ApaG</fullName>
    </submittedName>
</protein>
<dbReference type="InterPro" id="IPR007474">
    <property type="entry name" value="ApaG_domain"/>
</dbReference>
<sequence length="128" mass="14968">MTFQISQGIKINVEIFYQPEQSNPLQQEHLFSYRITIENHNTFTVRLLSRHWYIFDSNGTRQEVEGEGVIGSQPYIESENAFQYVSGVNLVSEMGRMYGEYTMENQTTKELFKVMIPAFELIVPDKMN</sequence>
<dbReference type="AlphaFoldDB" id="A0A386HRC5"/>
<dbReference type="Pfam" id="PF04379">
    <property type="entry name" value="DUF525"/>
    <property type="match status" value="1"/>
</dbReference>
<evidence type="ECO:0000259" key="1">
    <source>
        <dbReference type="PROSITE" id="PS51087"/>
    </source>
</evidence>
<dbReference type="RefSeq" id="WP_119988350.1">
    <property type="nucleotide sequence ID" value="NZ_CP032489.1"/>
</dbReference>
<organism evidence="2 3">
    <name type="scientific">Arachidicoccus soli</name>
    <dbReference type="NCBI Taxonomy" id="2341117"/>
    <lineage>
        <taxon>Bacteria</taxon>
        <taxon>Pseudomonadati</taxon>
        <taxon>Bacteroidota</taxon>
        <taxon>Chitinophagia</taxon>
        <taxon>Chitinophagales</taxon>
        <taxon>Chitinophagaceae</taxon>
        <taxon>Arachidicoccus</taxon>
    </lineage>
</organism>
<accession>A0A386HRC5</accession>